<evidence type="ECO:0000313" key="1">
    <source>
        <dbReference type="EMBL" id="KKN89762.1"/>
    </source>
</evidence>
<comment type="caution">
    <text evidence="1">The sequence shown here is derived from an EMBL/GenBank/DDBJ whole genome shotgun (WGS) entry which is preliminary data.</text>
</comment>
<evidence type="ECO:0008006" key="2">
    <source>
        <dbReference type="Google" id="ProtNLM"/>
    </source>
</evidence>
<organism evidence="1">
    <name type="scientific">marine sediment metagenome</name>
    <dbReference type="NCBI Taxonomy" id="412755"/>
    <lineage>
        <taxon>unclassified sequences</taxon>
        <taxon>metagenomes</taxon>
        <taxon>ecological metagenomes</taxon>
    </lineage>
</organism>
<dbReference type="SUPFAM" id="SSF48208">
    <property type="entry name" value="Six-hairpin glycosidases"/>
    <property type="match status" value="1"/>
</dbReference>
<dbReference type="InterPro" id="IPR008928">
    <property type="entry name" value="6-hairpin_glycosidase_sf"/>
</dbReference>
<dbReference type="GO" id="GO:0005975">
    <property type="term" value="P:carbohydrate metabolic process"/>
    <property type="evidence" value="ECO:0007669"/>
    <property type="project" value="InterPro"/>
</dbReference>
<gene>
    <name evidence="1" type="ORF">LCGC14_0236080</name>
</gene>
<proteinExistence type="predicted"/>
<name>A0A0F9UQK1_9ZZZZ</name>
<dbReference type="EMBL" id="LAZR01000116">
    <property type="protein sequence ID" value="KKN89762.1"/>
    <property type="molecule type" value="Genomic_DNA"/>
</dbReference>
<protein>
    <recommendedName>
        <fullName evidence="2">Alpha-L-rhamnosidase six-hairpin glycosidase domain-containing protein</fullName>
    </recommendedName>
</protein>
<dbReference type="AlphaFoldDB" id="A0A0F9UQK1"/>
<accession>A0A0F9UQK1</accession>
<sequence length="359" mass="40477">MLQEQFDIAKASYDRLMFAPYLFEGLFQRDGHDLAWQIRPLRTLLVAYEATGEVKYLIRAQGYVEAILANRSDKWGMIDAGFGAVVPGWYSIWASGGRTVPPQTYVNDTGHITGALLKFAYLVKSVSDLYATRKSIVNRCIKSSAEALDLWDEHFIVGPADGEAHIGAHHQPDYPMPINVMAALARAYLFLSLATGSIPHRDRATRLARFTIRRMKRVDDHLEWNYSPSERVNHEQYTADKNPVPTPIEDTTHMVVTMEFLIECWRAGIKLVTDEIMAGLAKTYTNCLDVDGNGDDRFSHDVDGSGLATGIKPLQASRIAWFHPKLNERLRELDVPKEADRLDRDSHLMATASKPIKFV</sequence>
<reference evidence="1" key="1">
    <citation type="journal article" date="2015" name="Nature">
        <title>Complex archaea that bridge the gap between prokaryotes and eukaryotes.</title>
        <authorList>
            <person name="Spang A."/>
            <person name="Saw J.H."/>
            <person name="Jorgensen S.L."/>
            <person name="Zaremba-Niedzwiedzka K."/>
            <person name="Martijn J."/>
            <person name="Lind A.E."/>
            <person name="van Eijk R."/>
            <person name="Schleper C."/>
            <person name="Guy L."/>
            <person name="Ettema T.J."/>
        </authorList>
    </citation>
    <scope>NUCLEOTIDE SEQUENCE</scope>
</reference>